<keyword evidence="5" id="KW-0853">WD repeat</keyword>
<dbReference type="Pfam" id="PF09806">
    <property type="entry name" value="CDK2AP"/>
    <property type="match status" value="1"/>
</dbReference>
<dbReference type="SUPFAM" id="SSF50978">
    <property type="entry name" value="WD40 repeat-like"/>
    <property type="match status" value="1"/>
</dbReference>
<dbReference type="InterPro" id="IPR036322">
    <property type="entry name" value="WD40_repeat_dom_sf"/>
</dbReference>
<accession>A0A3P7ZHF5</accession>
<dbReference type="InterPro" id="IPR015943">
    <property type="entry name" value="WD40/YVTN_repeat-like_dom_sf"/>
</dbReference>
<dbReference type="PROSITE" id="PS50082">
    <property type="entry name" value="WD_REPEATS_2"/>
    <property type="match status" value="1"/>
</dbReference>
<evidence type="ECO:0000256" key="1">
    <source>
        <dbReference type="ARBA" id="ARBA00004123"/>
    </source>
</evidence>
<evidence type="ECO:0000256" key="3">
    <source>
        <dbReference type="ARBA" id="ARBA00022553"/>
    </source>
</evidence>
<organism evidence="7 8">
    <name type="scientific">Heligmosomoides polygyrus</name>
    <name type="common">Parasitic roundworm</name>
    <dbReference type="NCBI Taxonomy" id="6339"/>
    <lineage>
        <taxon>Eukaryota</taxon>
        <taxon>Metazoa</taxon>
        <taxon>Ecdysozoa</taxon>
        <taxon>Nematoda</taxon>
        <taxon>Chromadorea</taxon>
        <taxon>Rhabditida</taxon>
        <taxon>Rhabditina</taxon>
        <taxon>Rhabditomorpha</taxon>
        <taxon>Strongyloidea</taxon>
        <taxon>Heligmosomidae</taxon>
        <taxon>Heligmosomoides</taxon>
    </lineage>
</organism>
<evidence type="ECO:0000256" key="2">
    <source>
        <dbReference type="ARBA" id="ARBA00008485"/>
    </source>
</evidence>
<dbReference type="PANTHER" id="PTHR22607">
    <property type="entry name" value="DELETED IN ORAL CANCER 1/CDK2-ASSOCIATED PROTEIN 1"/>
    <property type="match status" value="1"/>
</dbReference>
<evidence type="ECO:0000256" key="4">
    <source>
        <dbReference type="ARBA" id="ARBA00023242"/>
    </source>
</evidence>
<protein>
    <submittedName>
        <fullName evidence="8">WD_REPEATS_REGION domain-containing protein</fullName>
    </submittedName>
</protein>
<keyword evidence="3" id="KW-0597">Phosphoprotein</keyword>
<reference evidence="6 7" key="1">
    <citation type="submission" date="2018-11" db="EMBL/GenBank/DDBJ databases">
        <authorList>
            <consortium name="Pathogen Informatics"/>
        </authorList>
    </citation>
    <scope>NUCLEOTIDE SEQUENCE [LARGE SCALE GENOMIC DNA]</scope>
</reference>
<dbReference type="WBParaSite" id="HPBE_0001446101-mRNA-1">
    <property type="protein sequence ID" value="HPBE_0001446101-mRNA-1"/>
    <property type="gene ID" value="HPBE_0001446101"/>
</dbReference>
<dbReference type="InterPro" id="IPR017266">
    <property type="entry name" value="DOC_1/2"/>
</dbReference>
<name>A0A183G071_HELPZ</name>
<dbReference type="Proteomes" id="UP000050761">
    <property type="component" value="Unassembled WGS sequence"/>
</dbReference>
<dbReference type="Gene3D" id="2.130.10.10">
    <property type="entry name" value="YVTN repeat-like/Quinoprotein amine dehydrogenase"/>
    <property type="match status" value="1"/>
</dbReference>
<comment type="similarity">
    <text evidence="2">Belongs to the CDK2AP family.</text>
</comment>
<dbReference type="EMBL" id="UZAH01028371">
    <property type="protein sequence ID" value="VDO99691.1"/>
    <property type="molecule type" value="Genomic_DNA"/>
</dbReference>
<evidence type="ECO:0000313" key="7">
    <source>
        <dbReference type="Proteomes" id="UP000050761"/>
    </source>
</evidence>
<reference evidence="8" key="2">
    <citation type="submission" date="2019-09" db="UniProtKB">
        <authorList>
            <consortium name="WormBaseParasite"/>
        </authorList>
    </citation>
    <scope>IDENTIFICATION</scope>
</reference>
<dbReference type="AlphaFoldDB" id="A0A183G071"/>
<keyword evidence="7" id="KW-1185">Reference proteome</keyword>
<feature type="repeat" description="WD" evidence="5">
    <location>
        <begin position="241"/>
        <end position="259"/>
    </location>
</feature>
<dbReference type="GO" id="GO:0005634">
    <property type="term" value="C:nucleus"/>
    <property type="evidence" value="ECO:0007669"/>
    <property type="project" value="UniProtKB-SubCell"/>
</dbReference>
<evidence type="ECO:0000313" key="8">
    <source>
        <dbReference type="WBParaSite" id="HPBE_0001446101-mRNA-1"/>
    </source>
</evidence>
<accession>A0A183G071</accession>
<sequence length="324" mass="35363">MADDLSTATLPQYSVPGPQIVGGTKYQQLLAVIEELGKDIRPTYTGNKICAERLKRSIAHSRILVRECLIEAEKDRQKAAADAARLEMPCSVKLPQRPAFVRSNASDVFVSTYQLDGSGSRVGSIYILSHGLDVARCIPAPAGVFRFEFLDPHMIIAAVTDGSLFTSSTTDPASSASFHVTDNVLLDVSSCSEAKFVSCTDDSGSVHIVDVAQRAVISSWKAHVLPYTNAGCEVWTCAIKGNMLCSGGEDARLKLWDIRCRSDVGCCTRFEAGVTFCSWQDENVAGFDRQLRPTHPLVGRTKTEGTLQERRGRTLLVFIWVQNG</sequence>
<comment type="subcellular location">
    <subcellularLocation>
        <location evidence="1">Nucleus</location>
    </subcellularLocation>
</comment>
<dbReference type="Gene3D" id="6.10.140.1300">
    <property type="match status" value="1"/>
</dbReference>
<dbReference type="InterPro" id="IPR001680">
    <property type="entry name" value="WD40_rpt"/>
</dbReference>
<dbReference type="PANTHER" id="PTHR22607:SF3">
    <property type="entry name" value="CDK2-ASSOCIATED PROTEIN 1, ISOFORM B"/>
    <property type="match status" value="1"/>
</dbReference>
<evidence type="ECO:0000313" key="6">
    <source>
        <dbReference type="EMBL" id="VDO99691.1"/>
    </source>
</evidence>
<dbReference type="GO" id="GO:0005737">
    <property type="term" value="C:cytoplasm"/>
    <property type="evidence" value="ECO:0007669"/>
    <property type="project" value="TreeGrafter"/>
</dbReference>
<keyword evidence="4" id="KW-0539">Nucleus</keyword>
<proteinExistence type="inferred from homology"/>
<gene>
    <name evidence="6" type="ORF">HPBE_LOCUS14462</name>
</gene>
<evidence type="ECO:0000256" key="5">
    <source>
        <dbReference type="PROSITE-ProRule" id="PRU00221"/>
    </source>
</evidence>
<dbReference type="OrthoDB" id="9628807at2759"/>